<dbReference type="Gene3D" id="3.40.50.720">
    <property type="entry name" value="NAD(P)-binding Rossmann-like Domain"/>
    <property type="match status" value="1"/>
</dbReference>
<name>A0A420EHD5_9ALTE</name>
<dbReference type="PANTHER" id="PTHR42748">
    <property type="entry name" value="NITROGEN METABOLITE REPRESSION PROTEIN NMRA FAMILY MEMBER"/>
    <property type="match status" value="1"/>
</dbReference>
<dbReference type="InterPro" id="IPR008030">
    <property type="entry name" value="NmrA-like"/>
</dbReference>
<dbReference type="InterPro" id="IPR051164">
    <property type="entry name" value="NmrA-like_oxidored"/>
</dbReference>
<dbReference type="SUPFAM" id="SSF51735">
    <property type="entry name" value="NAD(P)-binding Rossmann-fold domains"/>
    <property type="match status" value="1"/>
</dbReference>
<dbReference type="Proteomes" id="UP000286482">
    <property type="component" value="Unassembled WGS sequence"/>
</dbReference>
<evidence type="ECO:0000256" key="1">
    <source>
        <dbReference type="ARBA" id="ARBA00006328"/>
    </source>
</evidence>
<feature type="domain" description="NmrA-like" evidence="3">
    <location>
        <begin position="22"/>
        <end position="279"/>
    </location>
</feature>
<reference evidence="4 5" key="1">
    <citation type="submission" date="2018-09" db="EMBL/GenBank/DDBJ databases">
        <authorList>
            <person name="Wang Z."/>
        </authorList>
    </citation>
    <scope>NUCLEOTIDE SEQUENCE [LARGE SCALE GENOMIC DNA]</scope>
    <source>
        <strain evidence="4 5">ALS 81</strain>
    </source>
</reference>
<sequence length="306" mass="33816">MVSLILIVPLKPINLSKDKKMKNIFVSGTSGAQGQAIATVLNREGYTVTGMSRSETSNDLNLKLKQGDLEKLVDVSSAMEGCDAVILTLPLLFDATLVKTITQNIVSAAKLNSISTIVFNSGIPLGDNKTGFAAIDVKHDALEILDLSGLNIVTLMPTIYLDNLNSPFLRPIIDEHSIIPYPLAMDFEFSWISQENLGRFCLAALSDNKLHGKRIVISNRDKLSGNKLANAISIVSKRKFTYVPSSFDEFENNLKPVLGDFVAKEIANLYRGIDQHRADFFNEENQHLMSHVELQTTSDWAKEAKF</sequence>
<dbReference type="PANTHER" id="PTHR42748:SF7">
    <property type="entry name" value="NMRA LIKE REDOX SENSOR 1-RELATED"/>
    <property type="match status" value="1"/>
</dbReference>
<evidence type="ECO:0000313" key="5">
    <source>
        <dbReference type="Proteomes" id="UP000286482"/>
    </source>
</evidence>
<organism evidence="4 5">
    <name type="scientific">Alginatibacterium sediminis</name>
    <dbReference type="NCBI Taxonomy" id="2164068"/>
    <lineage>
        <taxon>Bacteria</taxon>
        <taxon>Pseudomonadati</taxon>
        <taxon>Pseudomonadota</taxon>
        <taxon>Gammaproteobacteria</taxon>
        <taxon>Alteromonadales</taxon>
        <taxon>Alteromonadaceae</taxon>
        <taxon>Alginatibacterium</taxon>
    </lineage>
</organism>
<dbReference type="AlphaFoldDB" id="A0A420EHD5"/>
<evidence type="ECO:0000259" key="3">
    <source>
        <dbReference type="Pfam" id="PF05368"/>
    </source>
</evidence>
<protein>
    <submittedName>
        <fullName evidence="4">NAD-dependent epimerase/dehydratase family protein</fullName>
    </submittedName>
</protein>
<keyword evidence="2" id="KW-0521">NADP</keyword>
<dbReference type="InterPro" id="IPR036291">
    <property type="entry name" value="NAD(P)-bd_dom_sf"/>
</dbReference>
<proteinExistence type="inferred from homology"/>
<evidence type="ECO:0000256" key="2">
    <source>
        <dbReference type="ARBA" id="ARBA00022857"/>
    </source>
</evidence>
<comment type="caution">
    <text evidence="4">The sequence shown here is derived from an EMBL/GenBank/DDBJ whole genome shotgun (WGS) entry which is preliminary data.</text>
</comment>
<dbReference type="Pfam" id="PF05368">
    <property type="entry name" value="NmrA"/>
    <property type="match status" value="1"/>
</dbReference>
<gene>
    <name evidence="4" type="ORF">DBZ36_06580</name>
</gene>
<accession>A0A420EHD5</accession>
<keyword evidence="5" id="KW-1185">Reference proteome</keyword>
<comment type="similarity">
    <text evidence="1">Belongs to the NmrA-type oxidoreductase family.</text>
</comment>
<dbReference type="EMBL" id="RAQO01000004">
    <property type="protein sequence ID" value="RKF20109.1"/>
    <property type="molecule type" value="Genomic_DNA"/>
</dbReference>
<evidence type="ECO:0000313" key="4">
    <source>
        <dbReference type="EMBL" id="RKF20109.1"/>
    </source>
</evidence>